<organism evidence="3 4">
    <name type="scientific">Tropilaelaps mercedesae</name>
    <dbReference type="NCBI Taxonomy" id="418985"/>
    <lineage>
        <taxon>Eukaryota</taxon>
        <taxon>Metazoa</taxon>
        <taxon>Ecdysozoa</taxon>
        <taxon>Arthropoda</taxon>
        <taxon>Chelicerata</taxon>
        <taxon>Arachnida</taxon>
        <taxon>Acari</taxon>
        <taxon>Parasitiformes</taxon>
        <taxon>Mesostigmata</taxon>
        <taxon>Gamasina</taxon>
        <taxon>Dermanyssoidea</taxon>
        <taxon>Laelapidae</taxon>
        <taxon>Tropilaelaps</taxon>
    </lineage>
</organism>
<evidence type="ECO:0000259" key="2">
    <source>
        <dbReference type="SMART" id="SM01271"/>
    </source>
</evidence>
<dbReference type="Proteomes" id="UP000192247">
    <property type="component" value="Unassembled WGS sequence"/>
</dbReference>
<dbReference type="Gene3D" id="2.30.30.100">
    <property type="match status" value="1"/>
</dbReference>
<dbReference type="SMART" id="SM01271">
    <property type="entry name" value="LSM14"/>
    <property type="match status" value="1"/>
</dbReference>
<dbReference type="PANTHER" id="PTHR13586">
    <property type="entry name" value="SCD6 PROTEIN-RELATED"/>
    <property type="match status" value="1"/>
</dbReference>
<name>A0A1V9X1T5_9ACAR</name>
<keyword evidence="4" id="KW-1185">Reference proteome</keyword>
<gene>
    <name evidence="3" type="ORF">BIW11_13464</name>
</gene>
<feature type="compositionally biased region" description="Polar residues" evidence="1">
    <location>
        <begin position="171"/>
        <end position="188"/>
    </location>
</feature>
<dbReference type="InterPro" id="IPR010920">
    <property type="entry name" value="LSM_dom_sf"/>
</dbReference>
<dbReference type="OrthoDB" id="21539at2759"/>
<dbReference type="STRING" id="418985.A0A1V9X1T5"/>
<feature type="region of interest" description="Disordered" evidence="1">
    <location>
        <begin position="229"/>
        <end position="250"/>
    </location>
</feature>
<dbReference type="Pfam" id="PF12701">
    <property type="entry name" value="LSM14"/>
    <property type="match status" value="1"/>
</dbReference>
<feature type="region of interest" description="Disordered" evidence="1">
    <location>
        <begin position="274"/>
        <end position="300"/>
    </location>
</feature>
<reference evidence="3 4" key="1">
    <citation type="journal article" date="2017" name="Gigascience">
        <title>Draft genome of the honey bee ectoparasitic mite, Tropilaelaps mercedesae, is shaped by the parasitic life history.</title>
        <authorList>
            <person name="Dong X."/>
            <person name="Armstrong S.D."/>
            <person name="Xia D."/>
            <person name="Makepeace B.L."/>
            <person name="Darby A.C."/>
            <person name="Kadowaki T."/>
        </authorList>
    </citation>
    <scope>NUCLEOTIDE SEQUENCE [LARGE SCALE GENOMIC DNA]</scope>
    <source>
        <strain evidence="3">Wuxi-XJTLU</strain>
    </source>
</reference>
<feature type="domain" description="Lsm14-like N-terminal" evidence="2">
    <location>
        <begin position="3"/>
        <end position="98"/>
    </location>
</feature>
<evidence type="ECO:0000313" key="3">
    <source>
        <dbReference type="EMBL" id="OQR67539.1"/>
    </source>
</evidence>
<dbReference type="InterPro" id="IPR025609">
    <property type="entry name" value="Lsm14-like_N"/>
</dbReference>
<feature type="region of interest" description="Disordered" evidence="1">
    <location>
        <begin position="163"/>
        <end position="206"/>
    </location>
</feature>
<dbReference type="SUPFAM" id="SSF50182">
    <property type="entry name" value="Sm-like ribonucleoproteins"/>
    <property type="match status" value="1"/>
</dbReference>
<dbReference type="AlphaFoldDB" id="A0A1V9X1T5"/>
<proteinExistence type="predicted"/>
<sequence length="397" mass="45618">MTLDTKLPKTGDRVVVVTTSLFRYEGLFEKVNRARNSITLTNVRAFGTENRPAREHVAGTNKIYVEVVFKASEIEEFAVVDQKPRGLQADPAVVRVDYRGGNQQRNWSNRNNTTNNNNISGYYHKNFNPNSRYNNQRADVYQRGYRQQNVPLWARQNFQRGRIAPLGPNSPRFQQNRASPSQRTQPWMRQTRRPSEGVFPQRNPGVKSVSFDDYDFEKAIEEFKQINMEKSRPGNDDCGNAKDLPTKGDSQEKIVPIYEKDNFFDNLKLASEEFDSSKKAQSENAAQTGSTTRTPPRYSRNQLKEHLIETFGEDTVASLYYMNNDQRDRSRPDYKPTVNFQKHFRGFNPASNQNARHIGTSSFGRYQVLTGPLIQPQGPTMASRLSANLSRKVTTYY</sequence>
<evidence type="ECO:0000313" key="4">
    <source>
        <dbReference type="Proteomes" id="UP000192247"/>
    </source>
</evidence>
<dbReference type="EMBL" id="MNPL01028461">
    <property type="protein sequence ID" value="OQR67539.1"/>
    <property type="molecule type" value="Genomic_DNA"/>
</dbReference>
<comment type="caution">
    <text evidence="3">The sequence shown here is derived from an EMBL/GenBank/DDBJ whole genome shotgun (WGS) entry which is preliminary data.</text>
</comment>
<dbReference type="InParanoid" id="A0A1V9X1T5"/>
<evidence type="ECO:0000256" key="1">
    <source>
        <dbReference type="SAM" id="MobiDB-lite"/>
    </source>
</evidence>
<feature type="compositionally biased region" description="Polar residues" evidence="1">
    <location>
        <begin position="282"/>
        <end position="294"/>
    </location>
</feature>
<accession>A0A1V9X1T5</accession>
<protein>
    <recommendedName>
        <fullName evidence="2">Lsm14-like N-terminal domain-containing protein</fullName>
    </recommendedName>
</protein>